<dbReference type="InterPro" id="IPR017871">
    <property type="entry name" value="ABC_transporter-like_CS"/>
</dbReference>
<evidence type="ECO:0000313" key="6">
    <source>
        <dbReference type="EMBL" id="SKA79325.1"/>
    </source>
</evidence>
<dbReference type="InterPro" id="IPR027417">
    <property type="entry name" value="P-loop_NTPase"/>
</dbReference>
<dbReference type="InterPro" id="IPR003593">
    <property type="entry name" value="AAA+_ATPase"/>
</dbReference>
<dbReference type="PANTHER" id="PTHR43335">
    <property type="entry name" value="ABC TRANSPORTER, ATP-BINDING PROTEIN"/>
    <property type="match status" value="1"/>
</dbReference>
<dbReference type="RefSeq" id="WP_078783926.1">
    <property type="nucleotide sequence ID" value="NZ_FUYF01000003.1"/>
</dbReference>
<dbReference type="STRING" id="745368.SAMN02745178_00932"/>
<dbReference type="PANTHER" id="PTHR43335:SF2">
    <property type="entry name" value="ABC TRANSPORTER, ATP-BINDING PROTEIN"/>
    <property type="match status" value="1"/>
</dbReference>
<sequence>MAKHINAGSFVNLSITDLQKTYELPSIRTPHTKHSHLIKHALAGITITLAPGLYGLLGPNGAGKSTLIHIITGSLAPDSGEVRWCGKPAMGIVFRRILGYMPQQQGLYDSYTGRRFLAYMAALKEIPRKTVAAEIARVAAAVNLTAELDKRLSAYSGGMKQRLLLASALLGDPKLLILDEPTAGLDPKERVRLRELLADMAKDRIILVATHVVSDVETVATKVILLRAGKIVDAAPVPELIEKYAPGQGLEDVYLNVFGEGDGK</sequence>
<dbReference type="OrthoDB" id="9775135at2"/>
<dbReference type="GeneID" id="93337411"/>
<feature type="domain" description="ABC transporter" evidence="5">
    <location>
        <begin position="27"/>
        <end position="253"/>
    </location>
</feature>
<dbReference type="GO" id="GO:0016887">
    <property type="term" value="F:ATP hydrolysis activity"/>
    <property type="evidence" value="ECO:0007669"/>
    <property type="project" value="InterPro"/>
</dbReference>
<dbReference type="GO" id="GO:0005524">
    <property type="term" value="F:ATP binding"/>
    <property type="evidence" value="ECO:0007669"/>
    <property type="project" value="UniProtKB-KW"/>
</dbReference>
<evidence type="ECO:0000256" key="4">
    <source>
        <dbReference type="ARBA" id="ARBA00022840"/>
    </source>
</evidence>
<keyword evidence="4" id="KW-0067">ATP-binding</keyword>
<keyword evidence="7" id="KW-1185">Reference proteome</keyword>
<evidence type="ECO:0000256" key="1">
    <source>
        <dbReference type="ARBA" id="ARBA00005417"/>
    </source>
</evidence>
<evidence type="ECO:0000256" key="3">
    <source>
        <dbReference type="ARBA" id="ARBA00022741"/>
    </source>
</evidence>
<dbReference type="InterPro" id="IPR003439">
    <property type="entry name" value="ABC_transporter-like_ATP-bd"/>
</dbReference>
<accession>A0A1T4WR29</accession>
<keyword evidence="2" id="KW-0813">Transport</keyword>
<name>A0A1T4WR29_9FIRM</name>
<gene>
    <name evidence="6" type="ORF">SAMN02745178_00932</name>
</gene>
<comment type="similarity">
    <text evidence="1">Belongs to the ABC transporter superfamily.</text>
</comment>
<organism evidence="6 7">
    <name type="scientific">Gemmiger formicilis</name>
    <dbReference type="NCBI Taxonomy" id="745368"/>
    <lineage>
        <taxon>Bacteria</taxon>
        <taxon>Bacillati</taxon>
        <taxon>Bacillota</taxon>
        <taxon>Clostridia</taxon>
        <taxon>Eubacteriales</taxon>
        <taxon>Gemmiger</taxon>
    </lineage>
</organism>
<dbReference type="Gene3D" id="3.40.50.300">
    <property type="entry name" value="P-loop containing nucleotide triphosphate hydrolases"/>
    <property type="match status" value="1"/>
</dbReference>
<dbReference type="SMART" id="SM00382">
    <property type="entry name" value="AAA"/>
    <property type="match status" value="1"/>
</dbReference>
<evidence type="ECO:0000313" key="7">
    <source>
        <dbReference type="Proteomes" id="UP000190286"/>
    </source>
</evidence>
<proteinExistence type="inferred from homology"/>
<dbReference type="PROSITE" id="PS50893">
    <property type="entry name" value="ABC_TRANSPORTER_2"/>
    <property type="match status" value="1"/>
</dbReference>
<protein>
    <submittedName>
        <fullName evidence="6">ABC-type multidrug transport system, ATPase component</fullName>
    </submittedName>
</protein>
<dbReference type="AlphaFoldDB" id="A0A1T4WR29"/>
<dbReference type="PROSITE" id="PS00211">
    <property type="entry name" value="ABC_TRANSPORTER_1"/>
    <property type="match status" value="1"/>
</dbReference>
<dbReference type="Pfam" id="PF00005">
    <property type="entry name" value="ABC_tran"/>
    <property type="match status" value="1"/>
</dbReference>
<evidence type="ECO:0000259" key="5">
    <source>
        <dbReference type="PROSITE" id="PS50893"/>
    </source>
</evidence>
<evidence type="ECO:0000256" key="2">
    <source>
        <dbReference type="ARBA" id="ARBA00022448"/>
    </source>
</evidence>
<keyword evidence="3" id="KW-0547">Nucleotide-binding</keyword>
<dbReference type="EMBL" id="FUYF01000003">
    <property type="protein sequence ID" value="SKA79325.1"/>
    <property type="molecule type" value="Genomic_DNA"/>
</dbReference>
<dbReference type="SUPFAM" id="SSF52540">
    <property type="entry name" value="P-loop containing nucleoside triphosphate hydrolases"/>
    <property type="match status" value="1"/>
</dbReference>
<reference evidence="6 7" key="1">
    <citation type="submission" date="2017-02" db="EMBL/GenBank/DDBJ databases">
        <authorList>
            <person name="Peterson S.W."/>
        </authorList>
    </citation>
    <scope>NUCLEOTIDE SEQUENCE [LARGE SCALE GENOMIC DNA]</scope>
    <source>
        <strain evidence="6 7">ATCC 27749</strain>
    </source>
</reference>
<dbReference type="Proteomes" id="UP000190286">
    <property type="component" value="Unassembled WGS sequence"/>
</dbReference>